<keyword evidence="6" id="KW-0788">Thiol protease</keyword>
<evidence type="ECO:0000256" key="7">
    <source>
        <dbReference type="ARBA" id="ARBA00023026"/>
    </source>
</evidence>
<gene>
    <name evidence="16" type="ORF">EDC52_101129</name>
</gene>
<protein>
    <recommendedName>
        <fullName evidence="10">Deubiquitinase SseL</fullName>
    </recommendedName>
    <alternativeName>
        <fullName evidence="12">Deubiquitinating enzyme</fullName>
    </alternativeName>
    <alternativeName>
        <fullName evidence="11">Deubiquitinating protease</fullName>
    </alternativeName>
    <alternativeName>
        <fullName evidence="13">Salmonella secreted effector L</fullName>
    </alternativeName>
</protein>
<name>A0A4R3Z3R5_9GAMM</name>
<proteinExistence type="inferred from homology"/>
<reference evidence="16 17" key="1">
    <citation type="submission" date="2019-03" db="EMBL/GenBank/DDBJ databases">
        <title>Genomic Encyclopedia of Type Strains, Phase IV (KMG-IV): sequencing the most valuable type-strain genomes for metagenomic binning, comparative biology and taxonomic classification.</title>
        <authorList>
            <person name="Goeker M."/>
        </authorList>
    </citation>
    <scope>NUCLEOTIDE SEQUENCE [LARGE SCALE GENOMIC DNA]</scope>
    <source>
        <strain evidence="16 17">DSM 19580</strain>
    </source>
</reference>
<keyword evidence="4" id="KW-0645">Protease</keyword>
<evidence type="ECO:0000256" key="1">
    <source>
        <dbReference type="ARBA" id="ARBA00004192"/>
    </source>
</evidence>
<keyword evidence="8" id="KW-1035">Host cytoplasm</keyword>
<evidence type="ECO:0000256" key="9">
    <source>
        <dbReference type="ARBA" id="ARBA00044952"/>
    </source>
</evidence>
<sequence>MDVAINYQLTNCQFSSLFTDTLEERTLEDLTQSASNGNLKSIDLLLNLALRQDPIGAQAEGILFDLFAGKRASYLGGDSDIQKASLVLYNLACADKASNNVDMHKLHSRSKLLYLAGSAMSDVTKKRELTQVLLGENIAQSQNEQIAEHDLWGSNRMLTTDDINAAMKNIAQRGDHLSLNYPIGLTCAQTSENLLSTQIADKITNMDFLEKPEYFPLNTGGHWILFGLHKDESSGSIKTVVFNSSGELDSTTKAKLIDAAKMAGVTDEIDFTFIEKNIQDLVPNGCGLFVTKALDLIADAQGIDPVLILERFAEKFVNRPAEEQSIFNIEYRRQLFEHHLAQSIIA</sequence>
<dbReference type="Pfam" id="PF22102">
    <property type="entry name" value="ElaD-SseL-like_C"/>
    <property type="match status" value="1"/>
</dbReference>
<dbReference type="OrthoDB" id="6505304at2"/>
<organism evidence="16 17">
    <name type="scientific">Biostraticola tofi</name>
    <dbReference type="NCBI Taxonomy" id="466109"/>
    <lineage>
        <taxon>Bacteria</taxon>
        <taxon>Pseudomonadati</taxon>
        <taxon>Pseudomonadota</taxon>
        <taxon>Gammaproteobacteria</taxon>
        <taxon>Enterobacterales</taxon>
        <taxon>Bruguierivoracaceae</taxon>
        <taxon>Biostraticola</taxon>
    </lineage>
</organism>
<keyword evidence="3" id="KW-0964">Secreted</keyword>
<keyword evidence="17" id="KW-1185">Reference proteome</keyword>
<dbReference type="GO" id="GO:0006508">
    <property type="term" value="P:proteolysis"/>
    <property type="evidence" value="ECO:0007669"/>
    <property type="project" value="UniProtKB-KW"/>
</dbReference>
<dbReference type="GO" id="GO:0030430">
    <property type="term" value="C:host cell cytoplasm"/>
    <property type="evidence" value="ECO:0007669"/>
    <property type="project" value="UniProtKB-SubCell"/>
</dbReference>
<evidence type="ECO:0000313" key="16">
    <source>
        <dbReference type="EMBL" id="TCV99792.1"/>
    </source>
</evidence>
<dbReference type="Proteomes" id="UP000295719">
    <property type="component" value="Unassembled WGS sequence"/>
</dbReference>
<evidence type="ECO:0000256" key="4">
    <source>
        <dbReference type="ARBA" id="ARBA00022670"/>
    </source>
</evidence>
<dbReference type="EMBL" id="SMCR01000001">
    <property type="protein sequence ID" value="TCV99792.1"/>
    <property type="molecule type" value="Genomic_DNA"/>
</dbReference>
<dbReference type="InterPro" id="IPR054329">
    <property type="entry name" value="ElaD/SseL-like_N"/>
</dbReference>
<dbReference type="NCBIfam" id="NF008812">
    <property type="entry name" value="PRK11836.1"/>
    <property type="match status" value="1"/>
</dbReference>
<evidence type="ECO:0000256" key="12">
    <source>
        <dbReference type="ARBA" id="ARBA00045004"/>
    </source>
</evidence>
<comment type="similarity">
    <text evidence="9">Belongs to the peptidase C79 family.</text>
</comment>
<feature type="domain" description="SseL-like C-terminal" evidence="14">
    <location>
        <begin position="149"/>
        <end position="334"/>
    </location>
</feature>
<evidence type="ECO:0000259" key="15">
    <source>
        <dbReference type="Pfam" id="PF22103"/>
    </source>
</evidence>
<evidence type="ECO:0000256" key="11">
    <source>
        <dbReference type="ARBA" id="ARBA00044996"/>
    </source>
</evidence>
<accession>A0A4R3Z3R5</accession>
<dbReference type="Pfam" id="PF22103">
    <property type="entry name" value="ElaD_SseL-like_N"/>
    <property type="match status" value="1"/>
</dbReference>
<evidence type="ECO:0000256" key="13">
    <source>
        <dbReference type="ARBA" id="ARBA00045015"/>
    </source>
</evidence>
<dbReference type="GO" id="GO:0008234">
    <property type="term" value="F:cysteine-type peptidase activity"/>
    <property type="evidence" value="ECO:0007669"/>
    <property type="project" value="UniProtKB-KW"/>
</dbReference>
<dbReference type="RefSeq" id="WP_131863336.1">
    <property type="nucleotide sequence ID" value="NZ_SMCR01000001.1"/>
</dbReference>
<evidence type="ECO:0000256" key="5">
    <source>
        <dbReference type="ARBA" id="ARBA00022801"/>
    </source>
</evidence>
<evidence type="ECO:0000256" key="6">
    <source>
        <dbReference type="ARBA" id="ARBA00022807"/>
    </source>
</evidence>
<keyword evidence="7" id="KW-0843">Virulence</keyword>
<keyword evidence="5" id="KW-0378">Hydrolase</keyword>
<evidence type="ECO:0000313" key="17">
    <source>
        <dbReference type="Proteomes" id="UP000295719"/>
    </source>
</evidence>
<dbReference type="AlphaFoldDB" id="A0A4R3Z3R5"/>
<dbReference type="GO" id="GO:0005576">
    <property type="term" value="C:extracellular region"/>
    <property type="evidence" value="ECO:0007669"/>
    <property type="project" value="UniProtKB-SubCell"/>
</dbReference>
<comment type="caution">
    <text evidence="16">The sequence shown here is derived from an EMBL/GenBank/DDBJ whole genome shotgun (WGS) entry which is preliminary data.</text>
</comment>
<evidence type="ECO:0000256" key="3">
    <source>
        <dbReference type="ARBA" id="ARBA00022525"/>
    </source>
</evidence>
<evidence type="ECO:0000256" key="8">
    <source>
        <dbReference type="ARBA" id="ARBA00023200"/>
    </source>
</evidence>
<evidence type="ECO:0000256" key="2">
    <source>
        <dbReference type="ARBA" id="ARBA00004613"/>
    </source>
</evidence>
<comment type="subcellular location">
    <subcellularLocation>
        <location evidence="1">Host cytoplasm</location>
    </subcellularLocation>
    <subcellularLocation>
        <location evidence="2">Secreted</location>
    </subcellularLocation>
</comment>
<feature type="domain" description="ElaD/SseL-like N-terminal" evidence="15">
    <location>
        <begin position="26"/>
        <end position="126"/>
    </location>
</feature>
<evidence type="ECO:0000256" key="10">
    <source>
        <dbReference type="ARBA" id="ARBA00044984"/>
    </source>
</evidence>
<evidence type="ECO:0000259" key="14">
    <source>
        <dbReference type="Pfam" id="PF22102"/>
    </source>
</evidence>
<dbReference type="InterPro" id="IPR054328">
    <property type="entry name" value="SseL-like_C"/>
</dbReference>